<keyword evidence="2" id="KW-1185">Reference proteome</keyword>
<dbReference type="GeneID" id="93292349"/>
<dbReference type="STRING" id="1094715.GCA_000236165_01373"/>
<proteinExistence type="predicted"/>
<dbReference type="EMBL" id="UGGT01000001">
    <property type="protein sequence ID" value="STO20987.1"/>
    <property type="molecule type" value="Genomic_DNA"/>
</dbReference>
<protein>
    <submittedName>
        <fullName evidence="1">Uncharacterized protein</fullName>
    </submittedName>
</protein>
<organism evidence="1 2">
    <name type="scientific">Fluoribacter dumoffii</name>
    <dbReference type="NCBI Taxonomy" id="463"/>
    <lineage>
        <taxon>Bacteria</taxon>
        <taxon>Pseudomonadati</taxon>
        <taxon>Pseudomonadota</taxon>
        <taxon>Gammaproteobacteria</taxon>
        <taxon>Legionellales</taxon>
        <taxon>Legionellaceae</taxon>
        <taxon>Fluoribacter</taxon>
    </lineage>
</organism>
<dbReference type="Proteomes" id="UP000254554">
    <property type="component" value="Unassembled WGS sequence"/>
</dbReference>
<reference evidence="1 2" key="1">
    <citation type="submission" date="2018-06" db="EMBL/GenBank/DDBJ databases">
        <authorList>
            <consortium name="Pathogen Informatics"/>
            <person name="Doyle S."/>
        </authorList>
    </citation>
    <scope>NUCLEOTIDE SEQUENCE [LARGE SCALE GENOMIC DNA]</scope>
    <source>
        <strain evidence="1 2">NCTC11370</strain>
    </source>
</reference>
<dbReference type="RefSeq" id="WP_010653270.1">
    <property type="nucleotide sequence ID" value="NZ_JAPHOO010000001.1"/>
</dbReference>
<gene>
    <name evidence="1" type="ORF">NCTC11370_01048</name>
</gene>
<name>A0A377G842_9GAMM</name>
<accession>A0A377G842</accession>
<sequence>MSKPVIFSIDDEQKKQRVLALYKDYMKQQNEQPQFFESLEDFKNSPHYQNLSEEEKEHFQEHEGKNLIVLVFNTAEQAIEFVQQMQKKGLISEEKAEQIVSDLQENEAPRPRM</sequence>
<evidence type="ECO:0000313" key="1">
    <source>
        <dbReference type="EMBL" id="STO20987.1"/>
    </source>
</evidence>
<evidence type="ECO:0000313" key="2">
    <source>
        <dbReference type="Proteomes" id="UP000254554"/>
    </source>
</evidence>
<dbReference type="AlphaFoldDB" id="A0A377G842"/>
<dbReference type="OrthoDB" id="5653311at2"/>